<accession>A0AA38MPI8</accession>
<sequence length="302" mass="35706">MSFTLEKKRHEFLQNQKEKRKQAFDEKRDLVHFFGEEGPELMECDAPNRRRSRKKVPFGYKLMGSEWFTEVPDDFQENWIIKLCPEGIRYLVVANKGITTCYYRNGRISFKFKSKLPGGNNEYAHKFTVLDCIYNKTTNTLFVYDVLAWNSVSLLHAEAHMRFFWIKSKFEENPEMCEINSQKNFNFVVMDYLPAECSIVQDKLFMPFIVNDTKVPFDGILFYHREGHYVFGRSPLVGWLKTFMIPEILHIDVDSSHLCSKPEDYQSIQQYLASKKKRKEEIPDSVDMEEILEMESIDCDNV</sequence>
<keyword evidence="12" id="KW-1185">Reference proteome</keyword>
<dbReference type="Pfam" id="PF21974">
    <property type="entry name" value="SPN1_m3Gcap_bd"/>
    <property type="match status" value="1"/>
</dbReference>
<evidence type="ECO:0000256" key="2">
    <source>
        <dbReference type="ARBA" id="ARBA00004123"/>
    </source>
</evidence>
<evidence type="ECO:0000256" key="1">
    <source>
        <dbReference type="ARBA" id="ARBA00003975"/>
    </source>
</evidence>
<dbReference type="SUPFAM" id="SSF56091">
    <property type="entry name" value="DNA ligase/mRNA capping enzyme, catalytic domain"/>
    <property type="match status" value="1"/>
</dbReference>
<evidence type="ECO:0000256" key="4">
    <source>
        <dbReference type="ARBA" id="ARBA00007540"/>
    </source>
</evidence>
<dbReference type="Proteomes" id="UP001168821">
    <property type="component" value="Unassembled WGS sequence"/>
</dbReference>
<evidence type="ECO:0000256" key="9">
    <source>
        <dbReference type="ARBA" id="ARBA00023242"/>
    </source>
</evidence>
<keyword evidence="8" id="KW-0694">RNA-binding</keyword>
<comment type="similarity">
    <text evidence="4">Belongs to the snurportin family.</text>
</comment>
<dbReference type="GO" id="GO:0005634">
    <property type="term" value="C:nucleus"/>
    <property type="evidence" value="ECO:0007669"/>
    <property type="project" value="UniProtKB-SubCell"/>
</dbReference>
<organism evidence="11 12">
    <name type="scientific">Zophobas morio</name>
    <dbReference type="NCBI Taxonomy" id="2755281"/>
    <lineage>
        <taxon>Eukaryota</taxon>
        <taxon>Metazoa</taxon>
        <taxon>Ecdysozoa</taxon>
        <taxon>Arthropoda</taxon>
        <taxon>Hexapoda</taxon>
        <taxon>Insecta</taxon>
        <taxon>Pterygota</taxon>
        <taxon>Neoptera</taxon>
        <taxon>Endopterygota</taxon>
        <taxon>Coleoptera</taxon>
        <taxon>Polyphaga</taxon>
        <taxon>Cucujiformia</taxon>
        <taxon>Tenebrionidae</taxon>
        <taxon>Zophobas</taxon>
    </lineage>
</organism>
<dbReference type="InterPro" id="IPR047857">
    <property type="entry name" value="Snurportin1_C"/>
</dbReference>
<comment type="subcellular location">
    <subcellularLocation>
        <location evidence="3">Cytoplasm</location>
    </subcellularLocation>
    <subcellularLocation>
        <location evidence="2">Nucleus</location>
    </subcellularLocation>
</comment>
<evidence type="ECO:0000256" key="7">
    <source>
        <dbReference type="ARBA" id="ARBA00022490"/>
    </source>
</evidence>
<evidence type="ECO:0000256" key="8">
    <source>
        <dbReference type="ARBA" id="ARBA00022884"/>
    </source>
</evidence>
<gene>
    <name evidence="11" type="ORF">Zmor_007306</name>
</gene>
<comment type="caution">
    <text evidence="11">The sequence shown here is derived from an EMBL/GenBank/DDBJ whole genome shotgun (WGS) entry which is preliminary data.</text>
</comment>
<dbReference type="EMBL" id="JALNTZ010000002">
    <property type="protein sequence ID" value="KAJ3662993.1"/>
    <property type="molecule type" value="Genomic_DNA"/>
</dbReference>
<protein>
    <recommendedName>
        <fullName evidence="5">Snurportin-1</fullName>
    </recommendedName>
</protein>
<evidence type="ECO:0000313" key="11">
    <source>
        <dbReference type="EMBL" id="KAJ3662993.1"/>
    </source>
</evidence>
<reference evidence="11" key="1">
    <citation type="journal article" date="2023" name="G3 (Bethesda)">
        <title>Whole genome assemblies of Zophobas morio and Tenebrio molitor.</title>
        <authorList>
            <person name="Kaur S."/>
            <person name="Stinson S.A."/>
            <person name="diCenzo G.C."/>
        </authorList>
    </citation>
    <scope>NUCLEOTIDE SEQUENCE</scope>
    <source>
        <strain evidence="11">QUZm001</strain>
    </source>
</reference>
<name>A0AA38MPI8_9CUCU</name>
<dbReference type="PANTHER" id="PTHR13403">
    <property type="entry name" value="SNURPORTIN1 RNUT1 PROTEIN RNA, U TRANSPORTER 1"/>
    <property type="match status" value="1"/>
</dbReference>
<proteinExistence type="inferred from homology"/>
<evidence type="ECO:0000256" key="3">
    <source>
        <dbReference type="ARBA" id="ARBA00004496"/>
    </source>
</evidence>
<dbReference type="CDD" id="cd09232">
    <property type="entry name" value="Snurportin-1_C"/>
    <property type="match status" value="1"/>
</dbReference>
<feature type="domain" description="Snurportin-1 m3G cap-binding" evidence="10">
    <location>
        <begin position="61"/>
        <end position="241"/>
    </location>
</feature>
<dbReference type="GO" id="GO:0003723">
    <property type="term" value="F:RNA binding"/>
    <property type="evidence" value="ECO:0007669"/>
    <property type="project" value="UniProtKB-KW"/>
</dbReference>
<evidence type="ECO:0000259" key="10">
    <source>
        <dbReference type="Pfam" id="PF21974"/>
    </source>
</evidence>
<evidence type="ECO:0000313" key="12">
    <source>
        <dbReference type="Proteomes" id="UP001168821"/>
    </source>
</evidence>
<dbReference type="PANTHER" id="PTHR13403:SF6">
    <property type="entry name" value="SNURPORTIN-1"/>
    <property type="match status" value="1"/>
</dbReference>
<evidence type="ECO:0000256" key="5">
    <source>
        <dbReference type="ARBA" id="ARBA00016034"/>
    </source>
</evidence>
<keyword evidence="6" id="KW-0813">Transport</keyword>
<dbReference type="AlphaFoldDB" id="A0AA38MPI8"/>
<evidence type="ECO:0000256" key="6">
    <source>
        <dbReference type="ARBA" id="ARBA00022448"/>
    </source>
</evidence>
<comment type="function">
    <text evidence="1">Functions as an U snRNP-specific nuclear import adapter. Involved in the trimethylguanosine (m3G)-cap-dependent nuclear import of U snRNPs. Binds specifically to the terminal m3G-cap U snRNAs.</text>
</comment>
<dbReference type="Gene3D" id="3.30.470.30">
    <property type="entry name" value="DNA ligase/mRNA capping enzyme"/>
    <property type="match status" value="1"/>
</dbReference>
<dbReference type="InterPro" id="IPR017336">
    <property type="entry name" value="Snurportin-1"/>
</dbReference>
<keyword evidence="9" id="KW-0539">Nucleus</keyword>
<dbReference type="GO" id="GO:0061015">
    <property type="term" value="P:snRNA import into nucleus"/>
    <property type="evidence" value="ECO:0007669"/>
    <property type="project" value="InterPro"/>
</dbReference>
<dbReference type="GO" id="GO:0005737">
    <property type="term" value="C:cytoplasm"/>
    <property type="evidence" value="ECO:0007669"/>
    <property type="project" value="UniProtKB-SubCell"/>
</dbReference>
<keyword evidence="7" id="KW-0963">Cytoplasm</keyword>